<dbReference type="PANTHER" id="PTHR13789:SF318">
    <property type="entry name" value="GERANYLGERANYL DIPHOSPHATE REDUCTASE"/>
    <property type="match status" value="1"/>
</dbReference>
<evidence type="ECO:0000259" key="7">
    <source>
        <dbReference type="Pfam" id="PF01494"/>
    </source>
</evidence>
<dbReference type="GO" id="GO:0071949">
    <property type="term" value="F:FAD binding"/>
    <property type="evidence" value="ECO:0007669"/>
    <property type="project" value="InterPro"/>
</dbReference>
<sequence>MSGQAIVVGGGIGGLAAAVALRRIGWQATVLERAPELGEIGAGMSQAPNALRALDELGVGERARAAGVPTYSAGNLRLPDGRYLQRARPGDPTPLLAFHRADLHGVLREAVPADWLSTGVKVTGVRQDGDEVTVTWSGGEARADLVIAADGIHSTLRRLLWLDAPPPRFLGRTAWLGVTPPGALRGSVTTKDPDELAGSVTMGPGAYFLIHPLSRDRVYWACVTTADRPDLRYEMEKAEVARRLTGWHDPIPSLIAATPDDAVIHIDIHDLDPLPAYVHGRVALLGDAAHAMSPDRGQGAGQSIEDAVVLAAALAGETSIDAALRRYDAERRPRTQATARGARTDGRRTTSAAAHRALVTMIRLMPRALWLKGIAADGNPTWRWQPPHLTAPTVQC</sequence>
<dbReference type="AlphaFoldDB" id="A0A7X0U550"/>
<dbReference type="PANTHER" id="PTHR13789">
    <property type="entry name" value="MONOOXYGENASE"/>
    <property type="match status" value="1"/>
</dbReference>
<dbReference type="Pfam" id="PF01494">
    <property type="entry name" value="FAD_binding_3"/>
    <property type="match status" value="1"/>
</dbReference>
<dbReference type="InterPro" id="IPR050493">
    <property type="entry name" value="FAD-dep_Monooxygenase_BioMet"/>
</dbReference>
<evidence type="ECO:0000256" key="5">
    <source>
        <dbReference type="ARBA" id="ARBA00023033"/>
    </source>
</evidence>
<evidence type="ECO:0000313" key="8">
    <source>
        <dbReference type="EMBL" id="MBB6555165.1"/>
    </source>
</evidence>
<feature type="domain" description="FAD-binding" evidence="7">
    <location>
        <begin position="4"/>
        <end position="340"/>
    </location>
</feature>
<dbReference type="RefSeq" id="WP_185109794.1">
    <property type="nucleotide sequence ID" value="NZ_JACHMI010000001.1"/>
</dbReference>
<evidence type="ECO:0000256" key="4">
    <source>
        <dbReference type="ARBA" id="ARBA00023002"/>
    </source>
</evidence>
<dbReference type="Proteomes" id="UP000565579">
    <property type="component" value="Unassembled WGS sequence"/>
</dbReference>
<keyword evidence="9" id="KW-1185">Reference proteome</keyword>
<evidence type="ECO:0000256" key="1">
    <source>
        <dbReference type="ARBA" id="ARBA00001974"/>
    </source>
</evidence>
<evidence type="ECO:0000313" key="9">
    <source>
        <dbReference type="Proteomes" id="UP000565579"/>
    </source>
</evidence>
<evidence type="ECO:0000256" key="3">
    <source>
        <dbReference type="ARBA" id="ARBA00022827"/>
    </source>
</evidence>
<keyword evidence="2" id="KW-0285">Flavoprotein</keyword>
<comment type="caution">
    <text evidence="8">The sequence shown here is derived from an EMBL/GenBank/DDBJ whole genome shotgun (WGS) entry which is preliminary data.</text>
</comment>
<name>A0A7X0U550_9ACTN</name>
<gene>
    <name evidence="8" type="ORF">HD593_009960</name>
</gene>
<keyword evidence="4" id="KW-0560">Oxidoreductase</keyword>
<organism evidence="8 9">
    <name type="scientific">Nonomuraea rubra</name>
    <dbReference type="NCBI Taxonomy" id="46180"/>
    <lineage>
        <taxon>Bacteria</taxon>
        <taxon>Bacillati</taxon>
        <taxon>Actinomycetota</taxon>
        <taxon>Actinomycetes</taxon>
        <taxon>Streptosporangiales</taxon>
        <taxon>Streptosporangiaceae</taxon>
        <taxon>Nonomuraea</taxon>
    </lineage>
</organism>
<keyword evidence="5" id="KW-0503">Monooxygenase</keyword>
<evidence type="ECO:0000256" key="6">
    <source>
        <dbReference type="SAM" id="MobiDB-lite"/>
    </source>
</evidence>
<dbReference type="GO" id="GO:0004497">
    <property type="term" value="F:monooxygenase activity"/>
    <property type="evidence" value="ECO:0007669"/>
    <property type="project" value="UniProtKB-KW"/>
</dbReference>
<dbReference type="InterPro" id="IPR036188">
    <property type="entry name" value="FAD/NAD-bd_sf"/>
</dbReference>
<dbReference type="Gene3D" id="3.50.50.60">
    <property type="entry name" value="FAD/NAD(P)-binding domain"/>
    <property type="match status" value="1"/>
</dbReference>
<comment type="cofactor">
    <cofactor evidence="1">
        <name>FAD</name>
        <dbReference type="ChEBI" id="CHEBI:57692"/>
    </cofactor>
</comment>
<dbReference type="EMBL" id="JACHMI010000001">
    <property type="protein sequence ID" value="MBB6555165.1"/>
    <property type="molecule type" value="Genomic_DNA"/>
</dbReference>
<reference evidence="8 9" key="1">
    <citation type="submission" date="2020-08" db="EMBL/GenBank/DDBJ databases">
        <title>Sequencing the genomes of 1000 actinobacteria strains.</title>
        <authorList>
            <person name="Klenk H.-P."/>
        </authorList>
    </citation>
    <scope>NUCLEOTIDE SEQUENCE [LARGE SCALE GENOMIC DNA]</scope>
    <source>
        <strain evidence="8 9">DSM 43768</strain>
    </source>
</reference>
<accession>A0A7X0U550</accession>
<proteinExistence type="predicted"/>
<dbReference type="PRINTS" id="PR00420">
    <property type="entry name" value="RNGMNOXGNASE"/>
</dbReference>
<evidence type="ECO:0000256" key="2">
    <source>
        <dbReference type="ARBA" id="ARBA00022630"/>
    </source>
</evidence>
<protein>
    <submittedName>
        <fullName evidence="8">2-polyprenyl-6-methoxyphenol hydroxylase-like FAD-dependent oxidoreductase</fullName>
    </submittedName>
</protein>
<feature type="region of interest" description="Disordered" evidence="6">
    <location>
        <begin position="331"/>
        <end position="352"/>
    </location>
</feature>
<keyword evidence="3" id="KW-0274">FAD</keyword>
<dbReference type="SUPFAM" id="SSF51905">
    <property type="entry name" value="FAD/NAD(P)-binding domain"/>
    <property type="match status" value="1"/>
</dbReference>
<dbReference type="InterPro" id="IPR002938">
    <property type="entry name" value="FAD-bd"/>
</dbReference>